<dbReference type="GO" id="GO:0016787">
    <property type="term" value="F:hydrolase activity"/>
    <property type="evidence" value="ECO:0007669"/>
    <property type="project" value="UniProtKB-KW"/>
</dbReference>
<keyword evidence="2" id="KW-0456">Lyase</keyword>
<keyword evidence="5" id="KW-1185">Reference proteome</keyword>
<dbReference type="InterPro" id="IPR050772">
    <property type="entry name" value="Hydratase-Decarb/MhpD_sf"/>
</dbReference>
<organism evidence="4 5">
    <name type="scientific">Stutzerimonas zhaodongensis</name>
    <dbReference type="NCBI Taxonomy" id="1176257"/>
    <lineage>
        <taxon>Bacteria</taxon>
        <taxon>Pseudomonadati</taxon>
        <taxon>Pseudomonadota</taxon>
        <taxon>Gammaproteobacteria</taxon>
        <taxon>Pseudomonadales</taxon>
        <taxon>Pseudomonadaceae</taxon>
        <taxon>Stutzerimonas</taxon>
    </lineage>
</organism>
<dbReference type="PANTHER" id="PTHR30143">
    <property type="entry name" value="ACID HYDRATASE"/>
    <property type="match status" value="1"/>
</dbReference>
<evidence type="ECO:0000259" key="3">
    <source>
        <dbReference type="Pfam" id="PF01557"/>
    </source>
</evidence>
<dbReference type="SUPFAM" id="SSF56529">
    <property type="entry name" value="FAH"/>
    <property type="match status" value="1"/>
</dbReference>
<dbReference type="Gene3D" id="3.90.850.10">
    <property type="entry name" value="Fumarylacetoacetase-like, C-terminal domain"/>
    <property type="match status" value="1"/>
</dbReference>
<evidence type="ECO:0000313" key="4">
    <source>
        <dbReference type="EMBL" id="QWV19270.1"/>
    </source>
</evidence>
<dbReference type="Proteomes" id="UP000683436">
    <property type="component" value="Chromosome"/>
</dbReference>
<evidence type="ECO:0000256" key="2">
    <source>
        <dbReference type="ARBA" id="ARBA00023239"/>
    </source>
</evidence>
<dbReference type="PANTHER" id="PTHR30143:SF0">
    <property type="entry name" value="2-KETO-4-PENTENOATE HYDRATASE"/>
    <property type="match status" value="1"/>
</dbReference>
<dbReference type="InterPro" id="IPR036663">
    <property type="entry name" value="Fumarylacetoacetase_C_sf"/>
</dbReference>
<name>A0ABX8IZN2_9GAMM</name>
<keyword evidence="1" id="KW-0058">Aromatic hydrocarbons catabolism</keyword>
<dbReference type="Pfam" id="PF01557">
    <property type="entry name" value="FAA_hydrolase"/>
    <property type="match status" value="1"/>
</dbReference>
<protein>
    <submittedName>
        <fullName evidence="4">Fumarylacetoacetate hydrolase family protein</fullName>
    </submittedName>
</protein>
<dbReference type="EMBL" id="CP076683">
    <property type="protein sequence ID" value="QWV19270.1"/>
    <property type="molecule type" value="Genomic_DNA"/>
</dbReference>
<proteinExistence type="predicted"/>
<evidence type="ECO:0000313" key="5">
    <source>
        <dbReference type="Proteomes" id="UP000683436"/>
    </source>
</evidence>
<evidence type="ECO:0000256" key="1">
    <source>
        <dbReference type="ARBA" id="ARBA00022797"/>
    </source>
</evidence>
<sequence length="246" mass="26662">MIKSVADRLIDSWHSGRRQPVSGLSLPDANAAYAVQRLVTESLGWFEGTRPCAWKLGGAPGGLVSCAAIPSNSIHPSGWQVPARYAVGLGIEGELAIRLGRDLSDTPDIVEIRAAIDAWLPAIELCDTRLEEDARVDPLLRLADQQLNRALILGEPFLLVDLPEWTRQPVVLEVNGHKQLAATGSHPFVDPLASLPWLARHAAEQNTPLRAGDLIATGSWTGLYWASWGQRIDVGFGKFGKATLLT</sequence>
<keyword evidence="4" id="KW-0378">Hydrolase</keyword>
<accession>A0ABX8IZN2</accession>
<feature type="domain" description="Fumarylacetoacetase-like C-terminal" evidence="3">
    <location>
        <begin position="72"/>
        <end position="242"/>
    </location>
</feature>
<reference evidence="4 5" key="1">
    <citation type="submission" date="2021-06" db="EMBL/GenBank/DDBJ databases">
        <title>Microbial metabolic specificity influences pelagic lipid remineralization.</title>
        <authorList>
            <person name="Behrendt L."/>
            <person name="Hunter J.E."/>
            <person name="Alcolombri U."/>
            <person name="Smriga S."/>
            <person name="Mincer T."/>
            <person name="Lowenstein D.P."/>
            <person name="Peaudecerf F.J."/>
            <person name="Fernandez V.I."/>
            <person name="Fredricks H."/>
            <person name="Almblad H."/>
            <person name="Harrison J.J."/>
            <person name="Stocker R."/>
            <person name="Van Mooy B.A.S."/>
        </authorList>
    </citation>
    <scope>NUCLEOTIDE SEQUENCE [LARGE SCALE GENOMIC DNA]</scope>
    <source>
        <strain evidence="4 5">A252</strain>
    </source>
</reference>
<dbReference type="InterPro" id="IPR011234">
    <property type="entry name" value="Fumarylacetoacetase-like_C"/>
</dbReference>
<gene>
    <name evidence="4" type="ORF">KQ248_08365</name>
</gene>